<evidence type="ECO:0000256" key="6">
    <source>
        <dbReference type="ARBA" id="ARBA00023136"/>
    </source>
</evidence>
<proteinExistence type="inferred from homology"/>
<dbReference type="Proteomes" id="UP001629249">
    <property type="component" value="Unassembled WGS sequence"/>
</dbReference>
<evidence type="ECO:0000256" key="2">
    <source>
        <dbReference type="ARBA" id="ARBA00022448"/>
    </source>
</evidence>
<name>A0ABW8ZXT0_9BURK</name>
<evidence type="ECO:0000256" key="3">
    <source>
        <dbReference type="ARBA" id="ARBA00022475"/>
    </source>
</evidence>
<keyword evidence="6 7" id="KW-0472">Membrane</keyword>
<evidence type="ECO:0000313" key="10">
    <source>
        <dbReference type="Proteomes" id="UP001629249"/>
    </source>
</evidence>
<dbReference type="PANTHER" id="PTHR30151">
    <property type="entry name" value="ALKANE SULFONATE ABC TRANSPORTER-RELATED, MEMBRANE SUBUNIT"/>
    <property type="match status" value="1"/>
</dbReference>
<dbReference type="PROSITE" id="PS50928">
    <property type="entry name" value="ABC_TM1"/>
    <property type="match status" value="1"/>
</dbReference>
<evidence type="ECO:0000256" key="7">
    <source>
        <dbReference type="RuleBase" id="RU363032"/>
    </source>
</evidence>
<feature type="transmembrane region" description="Helical" evidence="7">
    <location>
        <begin position="108"/>
        <end position="127"/>
    </location>
</feature>
<evidence type="ECO:0000256" key="1">
    <source>
        <dbReference type="ARBA" id="ARBA00004651"/>
    </source>
</evidence>
<keyword evidence="2 7" id="KW-0813">Transport</keyword>
<evidence type="ECO:0000259" key="8">
    <source>
        <dbReference type="PROSITE" id="PS50928"/>
    </source>
</evidence>
<dbReference type="Gene3D" id="1.10.3720.10">
    <property type="entry name" value="MetI-like"/>
    <property type="match status" value="1"/>
</dbReference>
<dbReference type="CDD" id="cd06261">
    <property type="entry name" value="TM_PBP2"/>
    <property type="match status" value="1"/>
</dbReference>
<keyword evidence="4 7" id="KW-0812">Transmembrane</keyword>
<feature type="transmembrane region" description="Helical" evidence="7">
    <location>
        <begin position="75"/>
        <end position="96"/>
    </location>
</feature>
<keyword evidence="10" id="KW-1185">Reference proteome</keyword>
<feature type="transmembrane region" description="Helical" evidence="7">
    <location>
        <begin position="12"/>
        <end position="29"/>
    </location>
</feature>
<gene>
    <name evidence="9" type="ORF">PQR66_31065</name>
</gene>
<comment type="similarity">
    <text evidence="7">Belongs to the binding-protein-dependent transport system permease family.</text>
</comment>
<evidence type="ECO:0000313" key="9">
    <source>
        <dbReference type="EMBL" id="MFL9887510.1"/>
    </source>
</evidence>
<dbReference type="SUPFAM" id="SSF161098">
    <property type="entry name" value="MetI-like"/>
    <property type="match status" value="1"/>
</dbReference>
<keyword evidence="3" id="KW-1003">Cell membrane</keyword>
<evidence type="ECO:0000256" key="5">
    <source>
        <dbReference type="ARBA" id="ARBA00022989"/>
    </source>
</evidence>
<keyword evidence="5 7" id="KW-1133">Transmembrane helix</keyword>
<feature type="transmembrane region" description="Helical" evidence="7">
    <location>
        <begin position="133"/>
        <end position="152"/>
    </location>
</feature>
<feature type="transmembrane region" description="Helical" evidence="7">
    <location>
        <begin position="223"/>
        <end position="243"/>
    </location>
</feature>
<dbReference type="Pfam" id="PF00528">
    <property type="entry name" value="BPD_transp_1"/>
    <property type="match status" value="1"/>
</dbReference>
<protein>
    <submittedName>
        <fullName evidence="9">ABC transporter permease</fullName>
    </submittedName>
</protein>
<feature type="transmembrane region" description="Helical" evidence="7">
    <location>
        <begin position="196"/>
        <end position="216"/>
    </location>
</feature>
<dbReference type="EMBL" id="JAQQFN010000028">
    <property type="protein sequence ID" value="MFL9887510.1"/>
    <property type="molecule type" value="Genomic_DNA"/>
</dbReference>
<dbReference type="PANTHER" id="PTHR30151:SF0">
    <property type="entry name" value="ABC TRANSPORTER PERMEASE PROTEIN MJ0413-RELATED"/>
    <property type="match status" value="1"/>
</dbReference>
<comment type="subcellular location">
    <subcellularLocation>
        <location evidence="1 7">Cell membrane</location>
        <topology evidence="1 7">Multi-pass membrane protein</topology>
    </subcellularLocation>
</comment>
<dbReference type="InterPro" id="IPR000515">
    <property type="entry name" value="MetI-like"/>
</dbReference>
<dbReference type="InterPro" id="IPR035906">
    <property type="entry name" value="MetI-like_sf"/>
</dbReference>
<dbReference type="RefSeq" id="WP_408332599.1">
    <property type="nucleotide sequence ID" value="NZ_JAQQFH010000030.1"/>
</dbReference>
<sequence>MRRRHRPEHHYRLVSAASVAMAVLVWFILTNTVARNADGFPSPQLLALTFLDLVYHGYTGKPLWAHVLTSLSETLGGFTLAVAVGVPVGLMVGYYRMARAIAMPFIDFMRPIPPISLVTIFVFYFGIGFGSKVALIFLTGFWFMILATTEGVRSLPKDYYRAAKSMGMRPGQIFRLVVLPGALPSILTGMRTTLSISWALVVAAELIASQVGLGYMITDASNFYKLPIVYVVVLIIATFGFIMDRTVVAINHRVLHWQGK</sequence>
<organism evidence="9 10">
    <name type="scientific">Paraburkholderia agricolaris</name>
    <dbReference type="NCBI Taxonomy" id="2152888"/>
    <lineage>
        <taxon>Bacteria</taxon>
        <taxon>Pseudomonadati</taxon>
        <taxon>Pseudomonadota</taxon>
        <taxon>Betaproteobacteria</taxon>
        <taxon>Burkholderiales</taxon>
        <taxon>Burkholderiaceae</taxon>
        <taxon>Paraburkholderia</taxon>
    </lineage>
</organism>
<reference evidence="9 10" key="1">
    <citation type="journal article" date="2024" name="Chem. Sci.">
        <title>Discovery of megapolipeptins by genome mining of a Burkholderiales bacteria collection.</title>
        <authorList>
            <person name="Paulo B.S."/>
            <person name="Recchia M.J.J."/>
            <person name="Lee S."/>
            <person name="Fergusson C.H."/>
            <person name="Romanowski S.B."/>
            <person name="Hernandez A."/>
            <person name="Krull N."/>
            <person name="Liu D.Y."/>
            <person name="Cavanagh H."/>
            <person name="Bos A."/>
            <person name="Gray C.A."/>
            <person name="Murphy B.T."/>
            <person name="Linington R.G."/>
            <person name="Eustaquio A.S."/>
        </authorList>
    </citation>
    <scope>NUCLEOTIDE SEQUENCE [LARGE SCALE GENOMIC DNA]</scope>
    <source>
        <strain evidence="9 10">RL16-012-BIC-B</strain>
    </source>
</reference>
<comment type="caution">
    <text evidence="9">The sequence shown here is derived from an EMBL/GenBank/DDBJ whole genome shotgun (WGS) entry which is preliminary data.</text>
</comment>
<evidence type="ECO:0000256" key="4">
    <source>
        <dbReference type="ARBA" id="ARBA00022692"/>
    </source>
</evidence>
<accession>A0ABW8ZXT0</accession>
<feature type="domain" description="ABC transmembrane type-1" evidence="8">
    <location>
        <begin position="67"/>
        <end position="247"/>
    </location>
</feature>